<dbReference type="AlphaFoldDB" id="A0A8C9VMY5"/>
<dbReference type="Proteomes" id="UP000694397">
    <property type="component" value="Chromosome 1"/>
</dbReference>
<reference evidence="3" key="2">
    <citation type="submission" date="2025-08" db="UniProtKB">
        <authorList>
            <consortium name="Ensembl"/>
        </authorList>
    </citation>
    <scope>IDENTIFICATION</scope>
</reference>
<organism evidence="3 4">
    <name type="scientific">Scleropages formosus</name>
    <name type="common">Asian bonytongue</name>
    <name type="synonym">Osteoglossum formosum</name>
    <dbReference type="NCBI Taxonomy" id="113540"/>
    <lineage>
        <taxon>Eukaryota</taxon>
        <taxon>Metazoa</taxon>
        <taxon>Chordata</taxon>
        <taxon>Craniata</taxon>
        <taxon>Vertebrata</taxon>
        <taxon>Euteleostomi</taxon>
        <taxon>Actinopterygii</taxon>
        <taxon>Neopterygii</taxon>
        <taxon>Teleostei</taxon>
        <taxon>Osteoglossocephala</taxon>
        <taxon>Osteoglossomorpha</taxon>
        <taxon>Osteoglossiformes</taxon>
        <taxon>Osteoglossidae</taxon>
        <taxon>Scleropages</taxon>
    </lineage>
</organism>
<dbReference type="Ensembl" id="ENSSFOT00015041916.1">
    <property type="protein sequence ID" value="ENSSFOP00015062367.1"/>
    <property type="gene ID" value="ENSSFOG00015030051.1"/>
</dbReference>
<keyword evidence="4" id="KW-1185">Reference proteome</keyword>
<reference evidence="3" key="3">
    <citation type="submission" date="2025-09" db="UniProtKB">
        <authorList>
            <consortium name="Ensembl"/>
        </authorList>
    </citation>
    <scope>IDENTIFICATION</scope>
</reference>
<sequence>MSASFSSALEKQTELQLLELFPRRVTLALLFKSSRHGRNFSTLYNVCGNQGSFVLLVFLEGGLVRGGFLNKSLPDCKYTNQDVEDEDAFVFSVDKEKAARFRVVNHRQAFSCDSSCMRFGRSLTLSRNRNSLSLALQSDDIYEHTAWTGTYDGCEVELHRVEAGDVLYRPWRDVQWTELERGRLRNNLVSYEPSNEELTRVRVLLLGPVGAGKSSIITSIRSVLYRHVVNLPIIGAGPHGFTKNLKSYPIRAERGGSITALTLCDTMALGNSEWNGLTVHDALAVIKGHASEGHEFQPQTPIQPSTAGYRLDPSLKDKIHCVVFTLDACELTFYSNGLKETVRKLRSEISDLEIPQLVFLTHVDEVCHGVHKDIRYVYSSRIVQEKIKKAAELAEMPVSSVLPVKNYCSEVAVDRDIDILLLSAIGQVLNAVEDTFEN</sequence>
<dbReference type="SUPFAM" id="SSF52540">
    <property type="entry name" value="P-loop containing nucleoside triphosphate hydrolases"/>
    <property type="match status" value="1"/>
</dbReference>
<dbReference type="PANTHER" id="PTHR14241">
    <property type="entry name" value="INTERFERON-INDUCED PROTEIN 44"/>
    <property type="match status" value="1"/>
</dbReference>
<dbReference type="InterPro" id="IPR027417">
    <property type="entry name" value="P-loop_NTPase"/>
</dbReference>
<dbReference type="GO" id="GO:0006955">
    <property type="term" value="P:immune response"/>
    <property type="evidence" value="ECO:0007669"/>
    <property type="project" value="TreeGrafter"/>
</dbReference>
<dbReference type="Pfam" id="PF07534">
    <property type="entry name" value="TLD"/>
    <property type="match status" value="1"/>
</dbReference>
<dbReference type="InterPro" id="IPR006571">
    <property type="entry name" value="TLDc_dom"/>
</dbReference>
<dbReference type="GeneTree" id="ENSGT00940000165866"/>
<evidence type="ECO:0000313" key="3">
    <source>
        <dbReference type="Ensembl" id="ENSSFOP00015062367.1"/>
    </source>
</evidence>
<evidence type="ECO:0000256" key="1">
    <source>
        <dbReference type="ARBA" id="ARBA00009243"/>
    </source>
</evidence>
<evidence type="ECO:0000259" key="2">
    <source>
        <dbReference type="PROSITE" id="PS51886"/>
    </source>
</evidence>
<name>A0A8C9VMY5_SCLFO</name>
<accession>A0A8C9VMY5</accession>
<dbReference type="SMART" id="SM00584">
    <property type="entry name" value="TLDc"/>
    <property type="match status" value="1"/>
</dbReference>
<reference evidence="3 4" key="1">
    <citation type="submission" date="2019-04" db="EMBL/GenBank/DDBJ databases">
        <authorList>
            <consortium name="Wellcome Sanger Institute Data Sharing"/>
        </authorList>
    </citation>
    <scope>NUCLEOTIDE SEQUENCE [LARGE SCALE GENOMIC DNA]</scope>
</reference>
<dbReference type="PANTHER" id="PTHR14241:SF28">
    <property type="entry name" value="INTERFERON-INDUCED PROTEIN 44-LIKE"/>
    <property type="match status" value="1"/>
</dbReference>
<evidence type="ECO:0000313" key="4">
    <source>
        <dbReference type="Proteomes" id="UP000694397"/>
    </source>
</evidence>
<dbReference type="PROSITE" id="PS51886">
    <property type="entry name" value="TLDC"/>
    <property type="match status" value="1"/>
</dbReference>
<protein>
    <recommendedName>
        <fullName evidence="2">TLDc domain-containing protein</fullName>
    </recommendedName>
</protein>
<proteinExistence type="inferred from homology"/>
<comment type="similarity">
    <text evidence="1">Belongs to the IFI44 family.</text>
</comment>
<dbReference type="Gene3D" id="3.40.50.300">
    <property type="entry name" value="P-loop containing nucleotide triphosphate hydrolases"/>
    <property type="match status" value="1"/>
</dbReference>
<feature type="domain" description="TLDc" evidence="2">
    <location>
        <begin position="1"/>
        <end position="162"/>
    </location>
</feature>
<dbReference type="OrthoDB" id="25620at2759"/>